<dbReference type="EMBL" id="CACVAR010000168">
    <property type="protein sequence ID" value="CAA6807845.1"/>
    <property type="molecule type" value="Genomic_DNA"/>
</dbReference>
<dbReference type="AlphaFoldDB" id="A0A6S6ST71"/>
<sequence>MFQVMGFNYKTAGFDSVFEFMESLKVSEANQLEAFFNFVKNTRGCFEALQQKDWARFARIYNGPDYKVNRYDEKMETYYKQSPLAKGIMTEDDYTSIYANELEKAFLAFQ</sequence>
<organism evidence="2">
    <name type="scientific">uncultured Sulfurovum sp</name>
    <dbReference type="NCBI Taxonomy" id="269237"/>
    <lineage>
        <taxon>Bacteria</taxon>
        <taxon>Pseudomonadati</taxon>
        <taxon>Campylobacterota</taxon>
        <taxon>Epsilonproteobacteria</taxon>
        <taxon>Campylobacterales</taxon>
        <taxon>Sulfurovaceae</taxon>
        <taxon>Sulfurovum</taxon>
        <taxon>environmental samples</taxon>
    </lineage>
</organism>
<gene>
    <name evidence="2" type="ORF">HELGO_WM14980</name>
</gene>
<accession>A0A6S6ST71</accession>
<evidence type="ECO:0000313" key="2">
    <source>
        <dbReference type="EMBL" id="CAA6807845.1"/>
    </source>
</evidence>
<proteinExistence type="predicted"/>
<reference evidence="2" key="1">
    <citation type="submission" date="2020-01" db="EMBL/GenBank/DDBJ databases">
        <authorList>
            <person name="Meier V. D."/>
            <person name="Meier V D."/>
        </authorList>
    </citation>
    <scope>NUCLEOTIDE SEQUENCE</scope>
    <source>
        <strain evidence="2">HLG_WM_MAG_03</strain>
    </source>
</reference>
<name>A0A6S6ST71_9BACT</name>
<feature type="domain" description="N-acetylmuramidase" evidence="1">
    <location>
        <begin position="2"/>
        <end position="81"/>
    </location>
</feature>
<protein>
    <recommendedName>
        <fullName evidence="1">N-acetylmuramidase domain-containing protein</fullName>
    </recommendedName>
</protein>
<dbReference type="Pfam" id="PF11860">
    <property type="entry name" value="Muramidase"/>
    <property type="match status" value="1"/>
</dbReference>
<evidence type="ECO:0000259" key="1">
    <source>
        <dbReference type="Pfam" id="PF11860"/>
    </source>
</evidence>
<dbReference type="InterPro" id="IPR024408">
    <property type="entry name" value="Muramidase"/>
</dbReference>